<dbReference type="EMBL" id="BJMN01000001">
    <property type="protein sequence ID" value="GEB54498.1"/>
    <property type="molecule type" value="Genomic_DNA"/>
</dbReference>
<evidence type="ECO:0000256" key="5">
    <source>
        <dbReference type="ARBA" id="ARBA00023157"/>
    </source>
</evidence>
<evidence type="ECO:0000256" key="6">
    <source>
        <dbReference type="SAM" id="MobiDB-lite"/>
    </source>
</evidence>
<dbReference type="Pfam" id="PF13088">
    <property type="entry name" value="BNR_2"/>
    <property type="match status" value="1"/>
</dbReference>
<dbReference type="GO" id="GO:0009313">
    <property type="term" value="P:oligosaccharide catabolic process"/>
    <property type="evidence" value="ECO:0007669"/>
    <property type="project" value="TreeGrafter"/>
</dbReference>
<dbReference type="Gene3D" id="2.120.10.10">
    <property type="match status" value="1"/>
</dbReference>
<dbReference type="GO" id="GO:0016020">
    <property type="term" value="C:membrane"/>
    <property type="evidence" value="ECO:0007669"/>
    <property type="project" value="TreeGrafter"/>
</dbReference>
<feature type="region of interest" description="Disordered" evidence="6">
    <location>
        <begin position="426"/>
        <end position="463"/>
    </location>
</feature>
<proteinExistence type="inferred from homology"/>
<dbReference type="AlphaFoldDB" id="A0A4Y3RCA0"/>
<dbReference type="InterPro" id="IPR036278">
    <property type="entry name" value="Sialidase_sf"/>
</dbReference>
<accession>A0A4Y3RCA0</accession>
<dbReference type="InterPro" id="IPR013320">
    <property type="entry name" value="ConA-like_dom_sf"/>
</dbReference>
<name>A0A4Y3RCA0_9ACTN</name>
<dbReference type="GO" id="GO:0006689">
    <property type="term" value="P:ganglioside catabolic process"/>
    <property type="evidence" value="ECO:0007669"/>
    <property type="project" value="TreeGrafter"/>
</dbReference>
<reference evidence="9 10" key="1">
    <citation type="submission" date="2019-06" db="EMBL/GenBank/DDBJ databases">
        <title>Whole genome shotgun sequence of Streptomyces gardneri NBRC 12865.</title>
        <authorList>
            <person name="Hosoyama A."/>
            <person name="Uohara A."/>
            <person name="Ohji S."/>
            <person name="Ichikawa N."/>
        </authorList>
    </citation>
    <scope>NUCLEOTIDE SEQUENCE [LARGE SCALE GENOMIC DNA]</scope>
    <source>
        <strain evidence="9 10">NBRC 12865</strain>
    </source>
</reference>
<evidence type="ECO:0000256" key="4">
    <source>
        <dbReference type="ARBA" id="ARBA00022729"/>
    </source>
</evidence>
<keyword evidence="4 7" id="KW-0732">Signal</keyword>
<evidence type="ECO:0000256" key="1">
    <source>
        <dbReference type="ARBA" id="ARBA00000427"/>
    </source>
</evidence>
<evidence type="ECO:0000313" key="10">
    <source>
        <dbReference type="Proteomes" id="UP000315226"/>
    </source>
</evidence>
<comment type="catalytic activity">
    <reaction evidence="1">
        <text>Hydrolysis of alpha-(2-&gt;3)-, alpha-(2-&gt;6)-, alpha-(2-&gt;8)- glycosidic linkages of terminal sialic acid residues in oligosaccharides, glycoproteins, glycolipids, colominic acid and synthetic substrates.</text>
        <dbReference type="EC" id="3.2.1.18"/>
    </reaction>
</comment>
<dbReference type="PANTHER" id="PTHR10628">
    <property type="entry name" value="SIALIDASE"/>
    <property type="match status" value="1"/>
</dbReference>
<feature type="compositionally biased region" description="Basic and acidic residues" evidence="6">
    <location>
        <begin position="426"/>
        <end position="444"/>
    </location>
</feature>
<organism evidence="9 10">
    <name type="scientific">Streptomyces gardneri</name>
    <dbReference type="NCBI Taxonomy" id="66892"/>
    <lineage>
        <taxon>Bacteria</taxon>
        <taxon>Bacillati</taxon>
        <taxon>Actinomycetota</taxon>
        <taxon>Actinomycetes</taxon>
        <taxon>Kitasatosporales</taxon>
        <taxon>Streptomycetaceae</taxon>
        <taxon>Streptomyces</taxon>
    </lineage>
</organism>
<evidence type="ECO:0000256" key="7">
    <source>
        <dbReference type="SAM" id="SignalP"/>
    </source>
</evidence>
<dbReference type="RefSeq" id="WP_141292314.1">
    <property type="nucleotide sequence ID" value="NZ_BJMN01000001.1"/>
</dbReference>
<dbReference type="InterPro" id="IPR011040">
    <property type="entry name" value="Sialidase"/>
</dbReference>
<evidence type="ECO:0000259" key="8">
    <source>
        <dbReference type="SMART" id="SM00560"/>
    </source>
</evidence>
<evidence type="ECO:0000256" key="3">
    <source>
        <dbReference type="ARBA" id="ARBA00012733"/>
    </source>
</evidence>
<sequence length="670" mass="70782">MLPLSERRPPGARRFALSAWLCVLSLAVLAAVALAVTPTSPAVASTTATTATPPLATQVSTTPFKARENYYCTRIPAVVTSRTGALLAFAEGRTRLVATGCNDVGDNDLVLKRSLDGGATWQVLQVVVGGSDELAHGNPAPVVDAVTGRITLLYSSSDWNRDASKPSRKGYERTVHAVHSMDGGVTWSASVPQPQLKGAGWGWVSTGPGHGIQLSRGQHHGRLIVPGDHTAGGDTTAGGQLYFSDDGGLTWALGATSSAGKTGAYPAELTVAETVDGGLYVNARNSEPTRCRTNEHRLETVSTDGGGSFAAPFTPVANLDTSPVFGSLLRLHAEDKDGKPNRLLYSGASRLGPSPLEDRRELAVRSSYDEGKTWKTVGTLVSGARTGYSDLTVLPNGSIGVLYETAGNIPHGNLVFTAFTEQAMKDSETELRRPRTADTRDRAPQEPGNHAVIHGGAQLGERNGGKAMEFDGTDDYLRLVCSPTLRVEDQDFTVTAWFKHDATTGTLPIIWAYGMPGTDPLKKGRHFSVRAEPGAGVLRATVGTDIGSTEVTLPSAYGKDVWHHVVFKRQGLTISLAVDGGPAATATMPAGTSATDRNLTPAAEFNIHVGARPDFPNQPAGVAELFRGTLDDVRLFGTALTEAEAASVKAGSLEVAKDKERLRLGFSTIW</sequence>
<comment type="similarity">
    <text evidence="2">Belongs to the glycosyl hydrolase 33 family.</text>
</comment>
<dbReference type="Pfam" id="PF13385">
    <property type="entry name" value="Laminin_G_3"/>
    <property type="match status" value="1"/>
</dbReference>
<dbReference type="OrthoDB" id="7294637at2"/>
<protein>
    <recommendedName>
        <fullName evidence="3">exo-alpha-sialidase</fullName>
        <ecNumber evidence="3">3.2.1.18</ecNumber>
    </recommendedName>
</protein>
<dbReference type="PANTHER" id="PTHR10628:SF30">
    <property type="entry name" value="EXO-ALPHA-SIALIDASE"/>
    <property type="match status" value="1"/>
</dbReference>
<dbReference type="SUPFAM" id="SSF50939">
    <property type="entry name" value="Sialidases"/>
    <property type="match status" value="1"/>
</dbReference>
<dbReference type="GO" id="GO:0005737">
    <property type="term" value="C:cytoplasm"/>
    <property type="evidence" value="ECO:0007669"/>
    <property type="project" value="TreeGrafter"/>
</dbReference>
<dbReference type="CDD" id="cd00110">
    <property type="entry name" value="LamG"/>
    <property type="match status" value="1"/>
</dbReference>
<dbReference type="EC" id="3.2.1.18" evidence="3"/>
<dbReference type="InterPro" id="IPR001791">
    <property type="entry name" value="Laminin_G"/>
</dbReference>
<feature type="chain" id="PRO_5021455947" description="exo-alpha-sialidase" evidence="7">
    <location>
        <begin position="45"/>
        <end position="670"/>
    </location>
</feature>
<evidence type="ECO:0000313" key="9">
    <source>
        <dbReference type="EMBL" id="GEB54498.1"/>
    </source>
</evidence>
<keyword evidence="10" id="KW-1185">Reference proteome</keyword>
<dbReference type="CDD" id="cd15482">
    <property type="entry name" value="Sialidase_non-viral"/>
    <property type="match status" value="1"/>
</dbReference>
<dbReference type="Proteomes" id="UP000315226">
    <property type="component" value="Unassembled WGS sequence"/>
</dbReference>
<keyword evidence="5" id="KW-1015">Disulfide bond</keyword>
<gene>
    <name evidence="9" type="ORF">SGA01_01030</name>
</gene>
<dbReference type="Gene3D" id="2.60.120.200">
    <property type="match status" value="1"/>
</dbReference>
<dbReference type="InterPro" id="IPR026856">
    <property type="entry name" value="Sialidase_fam"/>
</dbReference>
<dbReference type="SUPFAM" id="SSF49899">
    <property type="entry name" value="Concanavalin A-like lectins/glucanases"/>
    <property type="match status" value="1"/>
</dbReference>
<dbReference type="SMART" id="SM00560">
    <property type="entry name" value="LamGL"/>
    <property type="match status" value="1"/>
</dbReference>
<feature type="signal peptide" evidence="7">
    <location>
        <begin position="1"/>
        <end position="44"/>
    </location>
</feature>
<dbReference type="InterPro" id="IPR006558">
    <property type="entry name" value="LamG-like"/>
</dbReference>
<feature type="domain" description="LamG-like jellyroll fold" evidence="8">
    <location>
        <begin position="490"/>
        <end position="643"/>
    </location>
</feature>
<evidence type="ECO:0000256" key="2">
    <source>
        <dbReference type="ARBA" id="ARBA00009348"/>
    </source>
</evidence>
<comment type="caution">
    <text evidence="9">The sequence shown here is derived from an EMBL/GenBank/DDBJ whole genome shotgun (WGS) entry which is preliminary data.</text>
</comment>
<dbReference type="GO" id="GO:0004308">
    <property type="term" value="F:exo-alpha-sialidase activity"/>
    <property type="evidence" value="ECO:0007669"/>
    <property type="project" value="UniProtKB-EC"/>
</dbReference>